<dbReference type="EMBL" id="JAPTNG010000003">
    <property type="protein sequence ID" value="MCZ0830145.1"/>
    <property type="molecule type" value="Genomic_DNA"/>
</dbReference>
<evidence type="ECO:0000313" key="1">
    <source>
        <dbReference type="EMBL" id="MCZ0830145.1"/>
    </source>
</evidence>
<gene>
    <name evidence="1" type="ORF">O0535_04935</name>
</gene>
<evidence type="ECO:0000313" key="2">
    <source>
        <dbReference type="Proteomes" id="UP001067708"/>
    </source>
</evidence>
<protein>
    <submittedName>
        <fullName evidence="1">Uncharacterized protein</fullName>
    </submittedName>
</protein>
<organism evidence="1 2">
    <name type="scientific">Brevibacillus halotolerans</name>
    <dbReference type="NCBI Taxonomy" id="1507437"/>
    <lineage>
        <taxon>Bacteria</taxon>
        <taxon>Bacillati</taxon>
        <taxon>Bacillota</taxon>
        <taxon>Bacilli</taxon>
        <taxon>Bacillales</taxon>
        <taxon>Paenibacillaceae</taxon>
        <taxon>Brevibacillus</taxon>
    </lineage>
</organism>
<comment type="caution">
    <text evidence="1">The sequence shown here is derived from an EMBL/GenBank/DDBJ whole genome shotgun (WGS) entry which is preliminary data.</text>
</comment>
<keyword evidence="2" id="KW-1185">Reference proteome</keyword>
<dbReference type="Proteomes" id="UP001067708">
    <property type="component" value="Unassembled WGS sequence"/>
</dbReference>
<sequence length="76" mass="8671">MSAAIDRKTGRMTIEFSGIEWDQKTVKGGGIETIFNPSRKIDKNTGKEIVDSRFKKILDDFGDSKQVWPKDNFAEF</sequence>
<accession>A0ABT4HTM6</accession>
<name>A0ABT4HTM6_9BACL</name>
<proteinExistence type="predicted"/>
<reference evidence="1" key="1">
    <citation type="submission" date="2022-09" db="EMBL/GenBank/DDBJ databases">
        <title>Genome analysis and characterization of larvicidal activity of Brevibacillus strains.</title>
        <authorList>
            <person name="Patrusheva E.V."/>
            <person name="Izotova A.O."/>
            <person name="Toshchakov S.V."/>
            <person name="Sineoky S.P."/>
        </authorList>
    </citation>
    <scope>NUCLEOTIDE SEQUENCE</scope>
    <source>
        <strain evidence="1">VKPM_B-13244</strain>
    </source>
</reference>